<keyword evidence="1" id="KW-1133">Transmembrane helix</keyword>
<comment type="caution">
    <text evidence="2">The sequence shown here is derived from an EMBL/GenBank/DDBJ whole genome shotgun (WGS) entry which is preliminary data.</text>
</comment>
<feature type="transmembrane region" description="Helical" evidence="1">
    <location>
        <begin position="66"/>
        <end position="90"/>
    </location>
</feature>
<keyword evidence="3" id="KW-1185">Reference proteome</keyword>
<keyword evidence="1" id="KW-0472">Membrane</keyword>
<keyword evidence="1" id="KW-0812">Transmembrane</keyword>
<proteinExistence type="predicted"/>
<evidence type="ECO:0000313" key="2">
    <source>
        <dbReference type="EMBL" id="GMT09556.1"/>
    </source>
</evidence>
<gene>
    <name evidence="2" type="ORF">PFISCL1PPCAC_853</name>
</gene>
<reference evidence="2" key="1">
    <citation type="submission" date="2023-10" db="EMBL/GenBank/DDBJ databases">
        <title>Genome assembly of Pristionchus species.</title>
        <authorList>
            <person name="Yoshida K."/>
            <person name="Sommer R.J."/>
        </authorList>
    </citation>
    <scope>NUCLEOTIDE SEQUENCE</scope>
    <source>
        <strain evidence="2">RS5133</strain>
    </source>
</reference>
<evidence type="ECO:0008006" key="4">
    <source>
        <dbReference type="Google" id="ProtNLM"/>
    </source>
</evidence>
<name>A0AAV5UR03_9BILA</name>
<evidence type="ECO:0000256" key="1">
    <source>
        <dbReference type="SAM" id="Phobius"/>
    </source>
</evidence>
<evidence type="ECO:0000313" key="3">
    <source>
        <dbReference type="Proteomes" id="UP001432322"/>
    </source>
</evidence>
<feature type="non-terminal residue" evidence="2">
    <location>
        <position position="116"/>
    </location>
</feature>
<accession>A0AAV5UR03</accession>
<dbReference type="EMBL" id="BTSY01000001">
    <property type="protein sequence ID" value="GMT09556.1"/>
    <property type="molecule type" value="Genomic_DNA"/>
</dbReference>
<dbReference type="AlphaFoldDB" id="A0AAV5UR03"/>
<sequence length="116" mass="13503">NSHLSTQCTSGPVLLRIVSLNVHLIFPKWFSHLISAFRTGSRPLYTAFDRDIRLDIRFMHDQRRMIFCILQVVITEVFGVSNASNVYFVFHSFIRSIDVQFVISQLLIAKEFIKLN</sequence>
<protein>
    <recommendedName>
        <fullName evidence="4">G protein-coupled receptor</fullName>
    </recommendedName>
</protein>
<organism evidence="2 3">
    <name type="scientific">Pristionchus fissidentatus</name>
    <dbReference type="NCBI Taxonomy" id="1538716"/>
    <lineage>
        <taxon>Eukaryota</taxon>
        <taxon>Metazoa</taxon>
        <taxon>Ecdysozoa</taxon>
        <taxon>Nematoda</taxon>
        <taxon>Chromadorea</taxon>
        <taxon>Rhabditida</taxon>
        <taxon>Rhabditina</taxon>
        <taxon>Diplogasteromorpha</taxon>
        <taxon>Diplogasteroidea</taxon>
        <taxon>Neodiplogasteridae</taxon>
        <taxon>Pristionchus</taxon>
    </lineage>
</organism>
<feature type="non-terminal residue" evidence="2">
    <location>
        <position position="1"/>
    </location>
</feature>
<dbReference type="Proteomes" id="UP001432322">
    <property type="component" value="Unassembled WGS sequence"/>
</dbReference>